<feature type="compositionally biased region" description="Basic residues" evidence="1">
    <location>
        <begin position="2689"/>
        <end position="2705"/>
    </location>
</feature>
<feature type="region of interest" description="Disordered" evidence="1">
    <location>
        <begin position="2380"/>
        <end position="2450"/>
    </location>
</feature>
<feature type="compositionally biased region" description="Acidic residues" evidence="1">
    <location>
        <begin position="1902"/>
        <end position="1912"/>
    </location>
</feature>
<dbReference type="PANTHER" id="PTHR15678">
    <property type="entry name" value="ANTIGEN MLAA-22-RELATED"/>
    <property type="match status" value="1"/>
</dbReference>
<name>A0A9W7DS39_9STRA</name>
<feature type="region of interest" description="Disordered" evidence="1">
    <location>
        <begin position="130"/>
        <end position="173"/>
    </location>
</feature>
<feature type="region of interest" description="Disordered" evidence="1">
    <location>
        <begin position="340"/>
        <end position="359"/>
    </location>
</feature>
<keyword evidence="2" id="KW-1133">Transmembrane helix</keyword>
<reference evidence="4" key="1">
    <citation type="journal article" date="2023" name="Commun. Biol.">
        <title>Genome analysis of Parmales, the sister group of diatoms, reveals the evolutionary specialization of diatoms from phago-mixotrophs to photoautotrophs.</title>
        <authorList>
            <person name="Ban H."/>
            <person name="Sato S."/>
            <person name="Yoshikawa S."/>
            <person name="Yamada K."/>
            <person name="Nakamura Y."/>
            <person name="Ichinomiya M."/>
            <person name="Sato N."/>
            <person name="Blanc-Mathieu R."/>
            <person name="Endo H."/>
            <person name="Kuwata A."/>
            <person name="Ogata H."/>
        </authorList>
    </citation>
    <scope>NUCLEOTIDE SEQUENCE [LARGE SCALE GENOMIC DNA]</scope>
    <source>
        <strain evidence="4">NIES 3701</strain>
    </source>
</reference>
<feature type="region of interest" description="Disordered" evidence="1">
    <location>
        <begin position="1902"/>
        <end position="1925"/>
    </location>
</feature>
<keyword evidence="4" id="KW-1185">Reference proteome</keyword>
<evidence type="ECO:0000256" key="1">
    <source>
        <dbReference type="SAM" id="MobiDB-lite"/>
    </source>
</evidence>
<feature type="compositionally biased region" description="Low complexity" evidence="1">
    <location>
        <begin position="345"/>
        <end position="359"/>
    </location>
</feature>
<dbReference type="OrthoDB" id="199262at2759"/>
<dbReference type="PANTHER" id="PTHR15678:SF6">
    <property type="entry name" value="BRIDGE-LIKE LIPID TRANSFER PROTEIN FAMILY MEMBER 2"/>
    <property type="match status" value="1"/>
</dbReference>
<evidence type="ECO:0000256" key="2">
    <source>
        <dbReference type="SAM" id="Phobius"/>
    </source>
</evidence>
<dbReference type="EMBL" id="BRXY01000009">
    <property type="protein sequence ID" value="GMH52250.1"/>
    <property type="molecule type" value="Genomic_DNA"/>
</dbReference>
<sequence>MTIFTIILSTYTLFSLLTIVLNLLLRRLLSSPSITRSNLNKFDLPPGATLAGIVQLKSIKVENFSHIFLLSPSFVAHFLYSLITTCLDRSPAGSNRSTQSTPKHKCSASVLHLYLSSLEIVLDFIPSDKSETNPDVSSPSPSPSSSPSPSESESDSDSDSDRNDSPIPPDPSTFAILRDVMSRDNPVTNIIYSSGILKLTIKFLTLFSIHVSPQTIKVNILSSSSSSSSSIPPTTTFTTPSVYINMSMNSSSALDFKLQLDAESPIISAGESNSVAVKILNGGTNGMFVIGRWLFNQAKMSDTSRPVLVPELVELLLPNINILLDKNVLERYHVALSNQNQKQTSLSRSPSKLPKASPKPDSIFNAINAPLISEGIRLLQWMTFKVSAKSLNMTIFDDNATAGVNLTNLEVSANEIEDHVQQSAEISLSLEQLTSSFSQASTYSSINPLTMENLNATLTGSLTNRAVSLNFGVKASPTVNHIPSPNTPPPPNMSFTGKKIKQIDLSLLLHNTTVSLRNGDETSLHLKVGVMRGSSQIIRIGDKRLPPFFLECRKIGLGLEAVKEQKAIQILHIHRIGADIKITNQTTIKVDASVNNLYADISPALFQFSSVFAAHLITSFGLKFPPYANDIPLATRDSLNGDLQGCFESLRASKPLPIQDEAQLELDIKASDMTVLFPHSDDPEVPHMPSVLDYLSLRQTHPHDWETCQVKKFKFSMTKGTREEFDLQIHHIKMLEGASPNTKTYIDCEWFGLTQRSNFKHLDIFGETAKVNFTPSRLLKIIRISRDITFSVWDCLTTCRWAQQEIQESFPGTAPYDDVEAYQAAAKVLSSLVAGDGNVMKRLLIKDVAVALSFNPDDGDPLNISLSTFESNELPEHFAFGDVKIAITGEDVVSVGKLELCHCIDNNPDIISGRKLLDMRVRHYLIHGKATIPPPALKLLEGSDGFVITISDIKAAFPHSISNFGNIFRPIASSATSMAASFLAQEGSWTPESRPEFRKVFWRPPPMSHDASFHLLSECDTTVTAPVPKSSIALSRIELFIVDDPLESWLQEISPLWNEELEERLASDEWISRVGQKVTGRETRDYFFDSKRWVNRIKSRRTRLRYLIGGSYSLDTPPALLCLSLESCQIDCEVGITAESREIVRRFDSENDLTSMDIRFMLQAAVSMSMAAHGIQVSIRGQTEPLVDLSDVLMGGNFAVLLPETPPDADAEGEAPTVMSLPKVYADMKCHCSGVSVNFRPAVMYGMQEAAAFVNRLLPHSFLPENLTWWDVLRMTVDAKMLVTIDQTEMNLLGLSERVTLRVAGTKISYLDSRAEVEGIEVTAQLLPCAEYVPALLELPHFTTSVDLIWACSTTSALFRPFISASTGEIINSFVVSEEDFFSRGLSVVVNASLSGDIKKGMLEWAMGGGGLTPNTRFNPIPTSTFFFSESIGSLVKWGRVFSAIPPAPFPKKCSGINLGINALVNHFVGAKVGFKVEGFEVCFFDNNVFDFEPRGLRLSISECVEGELGMRKWDKGETLPDPFVDGILQLPSSLWCVEKGHLKTGTVNARICTKSSGSRGKFLFVLDSVVFEMGDLGVGGEDGEEGEENERVQGMMDFATSTLSKTKRMSSFNPRSGNGNGNGNGSRRRSGSGSSHSLGGEGRPMSKSVGSGVEKEFLLRVIVTRFKLLSTQETNETLMLMGKNILDGTLDLVTGSFEAPSIIANTVRKQGDVDVVDFGNGVNDSILGAEEEDDDEELSLGSSRPTSPMGDEFDGRSRSRGESDQSAEAFMNKQFEERGARDRMLSNISTQTGLESRAETMMKLIIIEVLEPQIQLVDDKNKACAVFGLNNVTLQARCSLDVGERLTGGDLNKELQKLIVRGCDKWTEIFMVSVCGAQFHVAPADVDVGAGILWLPKSAFEDEDEDEDGDEEGQREGVEEDEEEFGKVPIFEDNFLERALLDGEDFLGAKGERGSSTKYGTFLPIFITSNRTNSVEMDVLIIHTSLMPAAVIRGETVEFKFSLDQRQVALLTSVFSNFSVPNVGGAGEVNLDGSEGMYPDLTVTGVWEKRRQLCWEARNLSLLHGRLIEKAGDLESYADDKIPIGRGWGIELETLTKECKEKGEKKEKEGKLMLSILHERIRRLTLRTRQLEFRPNLQLFMLIPSVVVELKALAEDEGGVAAGVGSDPFLTLKLKDMGMSVSSYEGGDFSFQLWLHCVRVDSWNRIHAAADLKGVEVFSGLTHKHATRLRAGMGSNSRAASRLPQTWEEEGVHPMIAINLKLGDAEGLKEAGIIRHFEVNLVPMVVAITKSQVSSLINFFEGSLGLGGKEKKADRREEKAKRKFLGGLGEKAIDGEGSAGLGGGYGGLFEEEEDGIGAGQKGETKKKKKGFFRKLAKGLGSPQKMVRKLGSGNKSSGSPKATKRESLGGAERVEKKEGAEEEEGGVGGEEEEEGLIGGATGGKSGGKRLSVKNPRLLARKIKSKFKRKREKGEPETLMESQIAVQRLRIGEINVFVSYKGEGIIGLEDFHDMHITLHQIVYSNKRGTLLNILLKLRKQIVLDLLSQVSRNFENIGLLLFKKFKISGPVGIAGCVKVRQGEDGKILLEEGEGMEGEAGGGTLEDFDGEGFGFGEDGFNPLLLGEMVVTADDDVNHDYGGVGNWEGGGGGGGLGGKELSRNSSGTNLVVTDNDKRDSHEASEMLFGTGAGRKKSKSVWKRLSTKKG</sequence>
<protein>
    <submittedName>
        <fullName evidence="3">Uncharacterized protein</fullName>
    </submittedName>
</protein>
<gene>
    <name evidence="3" type="ORF">TrST_g7427</name>
</gene>
<evidence type="ECO:0000313" key="4">
    <source>
        <dbReference type="Proteomes" id="UP001165085"/>
    </source>
</evidence>
<accession>A0A9W7DS39</accession>
<feature type="compositionally biased region" description="Gly residues" evidence="1">
    <location>
        <begin position="2436"/>
        <end position="2445"/>
    </location>
</feature>
<feature type="region of interest" description="Disordered" evidence="1">
    <location>
        <begin position="1727"/>
        <end position="1768"/>
    </location>
</feature>
<feature type="compositionally biased region" description="Polar residues" evidence="1">
    <location>
        <begin position="2659"/>
        <end position="2668"/>
    </location>
</feature>
<feature type="compositionally biased region" description="Basic and acidic residues" evidence="1">
    <location>
        <begin position="1754"/>
        <end position="1764"/>
    </location>
</feature>
<keyword evidence="2" id="KW-0812">Transmembrane</keyword>
<dbReference type="Proteomes" id="UP001165085">
    <property type="component" value="Unassembled WGS sequence"/>
</dbReference>
<feature type="compositionally biased region" description="Basic and acidic residues" evidence="1">
    <location>
        <begin position="2670"/>
        <end position="2680"/>
    </location>
</feature>
<comment type="caution">
    <text evidence="3">The sequence shown here is derived from an EMBL/GenBank/DDBJ whole genome shotgun (WGS) entry which is preliminary data.</text>
</comment>
<organism evidence="3 4">
    <name type="scientific">Triparma strigata</name>
    <dbReference type="NCBI Taxonomy" id="1606541"/>
    <lineage>
        <taxon>Eukaryota</taxon>
        <taxon>Sar</taxon>
        <taxon>Stramenopiles</taxon>
        <taxon>Ochrophyta</taxon>
        <taxon>Bolidophyceae</taxon>
        <taxon>Parmales</taxon>
        <taxon>Triparmaceae</taxon>
        <taxon>Triparma</taxon>
    </lineage>
</organism>
<feature type="region of interest" description="Disordered" evidence="1">
    <location>
        <begin position="1605"/>
        <end position="1650"/>
    </location>
</feature>
<keyword evidence="2" id="KW-0472">Membrane</keyword>
<feature type="compositionally biased region" description="Acidic residues" evidence="1">
    <location>
        <begin position="1730"/>
        <end position="1739"/>
    </location>
</feature>
<feature type="compositionally biased region" description="Gly residues" evidence="1">
    <location>
        <begin position="2644"/>
        <end position="2654"/>
    </location>
</feature>
<evidence type="ECO:0000313" key="3">
    <source>
        <dbReference type="EMBL" id="GMH52250.1"/>
    </source>
</evidence>
<dbReference type="Pfam" id="PF10344">
    <property type="entry name" value="Hobbit"/>
    <property type="match status" value="1"/>
</dbReference>
<feature type="transmembrane region" description="Helical" evidence="2">
    <location>
        <begin position="6"/>
        <end position="25"/>
    </location>
</feature>
<dbReference type="InterPro" id="IPR045167">
    <property type="entry name" value="Hobbit"/>
</dbReference>
<proteinExistence type="predicted"/>
<feature type="compositionally biased region" description="Acidic residues" evidence="1">
    <location>
        <begin position="2420"/>
        <end position="2435"/>
    </location>
</feature>
<feature type="region of interest" description="Disordered" evidence="1">
    <location>
        <begin position="2644"/>
        <end position="2705"/>
    </location>
</feature>
<feature type="compositionally biased region" description="Basic and acidic residues" evidence="1">
    <location>
        <begin position="2403"/>
        <end position="2419"/>
    </location>
</feature>